<feature type="domain" description="CMP/dCMP-type deaminase" evidence="1">
    <location>
        <begin position="35"/>
        <end position="111"/>
    </location>
</feature>
<dbReference type="EMBL" id="RSCD01000010">
    <property type="protein sequence ID" value="RSH90436.1"/>
    <property type="molecule type" value="Genomic_DNA"/>
</dbReference>
<evidence type="ECO:0000259" key="1">
    <source>
        <dbReference type="Pfam" id="PF00383"/>
    </source>
</evidence>
<accession>A0A427YH32</accession>
<keyword evidence="3" id="KW-1185">Reference proteome</keyword>
<organism evidence="2 3">
    <name type="scientific">Saitozyma podzolica</name>
    <dbReference type="NCBI Taxonomy" id="1890683"/>
    <lineage>
        <taxon>Eukaryota</taxon>
        <taxon>Fungi</taxon>
        <taxon>Dikarya</taxon>
        <taxon>Basidiomycota</taxon>
        <taxon>Agaricomycotina</taxon>
        <taxon>Tremellomycetes</taxon>
        <taxon>Tremellales</taxon>
        <taxon>Trimorphomycetaceae</taxon>
        <taxon>Saitozyma</taxon>
    </lineage>
</organism>
<comment type="caution">
    <text evidence="2">The sequence shown here is derived from an EMBL/GenBank/DDBJ whole genome shotgun (WGS) entry which is preliminary data.</text>
</comment>
<reference evidence="2 3" key="1">
    <citation type="submission" date="2018-11" db="EMBL/GenBank/DDBJ databases">
        <title>Genome sequence of Saitozyma podzolica DSM 27192.</title>
        <authorList>
            <person name="Aliyu H."/>
            <person name="Gorte O."/>
            <person name="Ochsenreither K."/>
        </authorList>
    </citation>
    <scope>NUCLEOTIDE SEQUENCE [LARGE SCALE GENOMIC DNA]</scope>
    <source>
        <strain evidence="2 3">DSM 27192</strain>
    </source>
</reference>
<dbReference type="GO" id="GO:0003824">
    <property type="term" value="F:catalytic activity"/>
    <property type="evidence" value="ECO:0007669"/>
    <property type="project" value="InterPro"/>
</dbReference>
<dbReference type="GO" id="GO:0006139">
    <property type="term" value="P:nucleobase-containing compound metabolic process"/>
    <property type="evidence" value="ECO:0007669"/>
    <property type="project" value="UniProtKB-ARBA"/>
</dbReference>
<dbReference type="Gene3D" id="3.40.140.10">
    <property type="entry name" value="Cytidine Deaminase, domain 2"/>
    <property type="match status" value="1"/>
</dbReference>
<gene>
    <name evidence="2" type="ORF">EHS25_001041</name>
</gene>
<dbReference type="InterPro" id="IPR002125">
    <property type="entry name" value="CMP_dCMP_dom"/>
</dbReference>
<dbReference type="Pfam" id="PF00383">
    <property type="entry name" value="dCMP_cyt_deam_1"/>
    <property type="match status" value="1"/>
</dbReference>
<name>A0A427YH32_9TREE</name>
<protein>
    <recommendedName>
        <fullName evidence="1">CMP/dCMP-type deaminase domain-containing protein</fullName>
    </recommendedName>
</protein>
<dbReference type="AlphaFoldDB" id="A0A427YH32"/>
<dbReference type="Proteomes" id="UP000279259">
    <property type="component" value="Unassembled WGS sequence"/>
</dbReference>
<dbReference type="SUPFAM" id="SSF53927">
    <property type="entry name" value="Cytidine deaminase-like"/>
    <property type="match status" value="1"/>
</dbReference>
<sequence>MSHTTELLLEAFLSTTSNDIIPLTAKGVASGCKVFGAAILRKSDLSLVIAATNDETTSPLLHGEINCIQQFWALPSDKRPPPKDCVFFATHEPCSLCLSGITWSGFDNHYYLFTYEDTRDAFAIPHDIRILEEVYKVPAKGESAEDFASRPLYNKSNAFWTARSVEELVGQLPEDKRDAMRGRVTQIKKQYAGLSETYQASKGDKGIPMA</sequence>
<evidence type="ECO:0000313" key="3">
    <source>
        <dbReference type="Proteomes" id="UP000279259"/>
    </source>
</evidence>
<evidence type="ECO:0000313" key="2">
    <source>
        <dbReference type="EMBL" id="RSH90436.1"/>
    </source>
</evidence>
<dbReference type="STRING" id="1890683.A0A427YH32"/>
<proteinExistence type="predicted"/>
<dbReference type="InterPro" id="IPR016193">
    <property type="entry name" value="Cytidine_deaminase-like"/>
</dbReference>
<dbReference type="OrthoDB" id="9980836at2759"/>